<dbReference type="EMBL" id="AP012319">
    <property type="protein sequence ID" value="BAL88136.1"/>
    <property type="molecule type" value="Genomic_DNA"/>
</dbReference>
<evidence type="ECO:0000313" key="1">
    <source>
        <dbReference type="EMBL" id="BAL88136.1"/>
    </source>
</evidence>
<keyword evidence="2" id="KW-1185">Reference proteome</keyword>
<dbReference type="HOGENOM" id="CLU_177490_0_0_11"/>
<dbReference type="PATRIC" id="fig|512565.3.peg.2918"/>
<sequence length="104" mass="11160">MADRNARPGSSAPTAAYELEKPSLATARAALQGYFGPHTEDLWLTLLFDAGLTGDETSLRAVSRLIATMQVSHPIARLCARSLAVRVAVYERLVAKGSETEVTT</sequence>
<accession>I0H549</accession>
<gene>
    <name evidence="1" type="ordered locus">AMIS_29160</name>
</gene>
<reference evidence="1 2" key="1">
    <citation type="submission" date="2012-02" db="EMBL/GenBank/DDBJ databases">
        <title>Complete genome sequence of Actinoplanes missouriensis 431 (= NBRC 102363).</title>
        <authorList>
            <person name="Ohnishi Y."/>
            <person name="Ishikawa J."/>
            <person name="Sekine M."/>
            <person name="Hosoyama A."/>
            <person name="Harada T."/>
            <person name="Narita H."/>
            <person name="Hata T."/>
            <person name="Konno Y."/>
            <person name="Tutikane K."/>
            <person name="Fujita N."/>
            <person name="Horinouchi S."/>
            <person name="Hayakawa M."/>
        </authorList>
    </citation>
    <scope>NUCLEOTIDE SEQUENCE [LARGE SCALE GENOMIC DNA]</scope>
    <source>
        <strain evidence="2">ATCC 14538 / DSM 43046 / CBS 188.64 / JCM 3121 / NBRC 102363 / NCIMB 12654 / NRRL B-3342 / UNCC 431</strain>
    </source>
</reference>
<proteinExistence type="predicted"/>
<protein>
    <submittedName>
        <fullName evidence="1">Uncharacterized protein</fullName>
    </submittedName>
</protein>
<dbReference type="RefSeq" id="WP_014443031.1">
    <property type="nucleotide sequence ID" value="NC_017093.1"/>
</dbReference>
<dbReference type="AlphaFoldDB" id="I0H549"/>
<dbReference type="STRING" id="512565.AMIS_29160"/>
<organism evidence="1 2">
    <name type="scientific">Actinoplanes missouriensis (strain ATCC 14538 / DSM 43046 / CBS 188.64 / JCM 3121 / NBRC 102363 / NCIMB 12654 / NRRL B-3342 / UNCC 431)</name>
    <dbReference type="NCBI Taxonomy" id="512565"/>
    <lineage>
        <taxon>Bacteria</taxon>
        <taxon>Bacillati</taxon>
        <taxon>Actinomycetota</taxon>
        <taxon>Actinomycetes</taxon>
        <taxon>Micromonosporales</taxon>
        <taxon>Micromonosporaceae</taxon>
        <taxon>Actinoplanes</taxon>
    </lineage>
</organism>
<name>I0H549_ACTM4</name>
<dbReference type="OrthoDB" id="5188702at2"/>
<evidence type="ECO:0000313" key="2">
    <source>
        <dbReference type="Proteomes" id="UP000007882"/>
    </source>
</evidence>
<dbReference type="KEGG" id="ams:AMIS_29160"/>
<dbReference type="Proteomes" id="UP000007882">
    <property type="component" value="Chromosome"/>
</dbReference>